<gene>
    <name evidence="5" type="primary">107359202</name>
</gene>
<dbReference type="Pfam" id="PF14647">
    <property type="entry name" value="FAM91_N"/>
    <property type="match status" value="1"/>
</dbReference>
<sequence length="884" mass="101112">MSEDIERSIRNNVHWDDLDEEIKVIVGTKSEYDQKILEYSIKNQLRFIGNLVKGVRRSEKGYYVELLRYSREHLMLFPYHLSDYVIYGMRITPFQYYVGMIHDLLEHERSYDTLPNFTAADCLRILGIGRNQYIDLMNQCRSRTFLGIMRKPIRDLLPKRPLKDIVIEYWWKIFPGYVTEDDMRYMVTQPERDIIDAIIGEGGSIGEGELAGKYNERDVRSLYLKGLIYLDVPIEDDDLIVVPPLRGFVMNRIQGDYLETLLYKIFVSIDEKTTVKELASILQIDSPLIKNAISIYCRLGIAYKKTLSVSLEECHPSWSHTTSSSPTNSHLSTRSVHNHKTSQQMAKLINNITIDPNTTSSGIDDVNRVDSPTDPSSRPLLQHSNSISTTKRIAFFYDSTLVAFLMMGNLSPGLKTHAVTMFEVGKLSDESIDSLLVELSEIHNINVEEEGDEAERYFLHAIMLYRTVQFIRHNPDLTASLCEPEDAEIGLGIDLIRAESLMNLDAKVCDRLLKKNYSVLLSIAPVSNETQLITNTSLPYLGPVSPLINSIWFNLYLYELLSDGPPSLLLMAHQRLKTLPTIFKGFEFLYLTPWGRDSAKITADNALHTINDMLTTSPVLVQGYASKSDFPADDLIYIPFPLTCEETKDEEISNPFENHPVIVKLSKTLDLRFTCGFVTLIRHTKFHDLSSEQTEESLVDDILKVPSSNPDELEGDWKTNDDMVLEEEDSALLTFDENSVDAPIDKSEEIDESKFQETEEAKELEINDEFKYWSLIDCHFGVPLFDRALNKSVCNKLLKHHLFDVNKLAKNTEINNILCSKVETFVSNLIDSPKKADKIMKEENINRKSFGSHGYSPPSPKRQVPLPSNNLIFYKGKLEPWYQP</sequence>
<dbReference type="Pfam" id="PF14648">
    <property type="entry name" value="FAM91_C"/>
    <property type="match status" value="1"/>
</dbReference>
<evidence type="ECO:0000313" key="5">
    <source>
        <dbReference type="EnsemblMetazoa" id="tetur03g01120.1"/>
    </source>
</evidence>
<dbReference type="PANTHER" id="PTHR28441">
    <property type="entry name" value="PROTEIN FAM91A1"/>
    <property type="match status" value="1"/>
</dbReference>
<dbReference type="HOGENOM" id="CLU_010656_0_0_1"/>
<reference evidence="6" key="1">
    <citation type="submission" date="2011-08" db="EMBL/GenBank/DDBJ databases">
        <authorList>
            <person name="Rombauts S."/>
        </authorList>
    </citation>
    <scope>NUCLEOTIDE SEQUENCE</scope>
    <source>
        <strain evidence="6">London</strain>
    </source>
</reference>
<dbReference type="KEGG" id="tut:107359202"/>
<dbReference type="EnsemblMetazoa" id="tetur03g01120.1">
    <property type="protein sequence ID" value="tetur03g01120.1"/>
    <property type="gene ID" value="tetur03g01120"/>
</dbReference>
<dbReference type="InterPro" id="IPR028097">
    <property type="entry name" value="FAM91_C_dom"/>
</dbReference>
<feature type="domain" description="FAM91 C-terminal" evidence="4">
    <location>
        <begin position="389"/>
        <end position="879"/>
    </location>
</feature>
<dbReference type="PANTHER" id="PTHR28441:SF2">
    <property type="entry name" value="PROTEIN FAM91A1"/>
    <property type="match status" value="1"/>
</dbReference>
<feature type="region of interest" description="Disordered" evidence="2">
    <location>
        <begin position="847"/>
        <end position="868"/>
    </location>
</feature>
<keyword evidence="6" id="KW-1185">Reference proteome</keyword>
<comment type="similarity">
    <text evidence="1">Belongs to the FAM91 family.</text>
</comment>
<evidence type="ECO:0008006" key="7">
    <source>
        <dbReference type="Google" id="ProtNLM"/>
    </source>
</evidence>
<evidence type="ECO:0000256" key="1">
    <source>
        <dbReference type="ARBA" id="ARBA00010319"/>
    </source>
</evidence>
<dbReference type="eggNOG" id="KOG3707">
    <property type="taxonomic scope" value="Eukaryota"/>
</dbReference>
<dbReference type="AlphaFoldDB" id="T1JYP7"/>
<evidence type="ECO:0000256" key="2">
    <source>
        <dbReference type="SAM" id="MobiDB-lite"/>
    </source>
</evidence>
<protein>
    <recommendedName>
        <fullName evidence="7">FAM91 N-terminal domain-containing protein</fullName>
    </recommendedName>
</protein>
<dbReference type="EMBL" id="CAEY01001108">
    <property type="status" value="NOT_ANNOTATED_CDS"/>
    <property type="molecule type" value="Genomic_DNA"/>
</dbReference>
<name>T1JYP7_TETUR</name>
<dbReference type="InterPro" id="IPR028091">
    <property type="entry name" value="FAM91_N_dom"/>
</dbReference>
<accession>T1JYP7</accession>
<dbReference type="STRING" id="32264.T1JYP7"/>
<feature type="domain" description="FAM91 N-terminal" evidence="3">
    <location>
        <begin position="9"/>
        <end position="319"/>
    </location>
</feature>
<dbReference type="InterPro" id="IPR039199">
    <property type="entry name" value="FAM91"/>
</dbReference>
<proteinExistence type="inferred from homology"/>
<dbReference type="OMA" id="HYESFPF"/>
<evidence type="ECO:0000259" key="3">
    <source>
        <dbReference type="Pfam" id="PF14647"/>
    </source>
</evidence>
<reference evidence="5" key="2">
    <citation type="submission" date="2015-06" db="UniProtKB">
        <authorList>
            <consortium name="EnsemblMetazoa"/>
        </authorList>
    </citation>
    <scope>IDENTIFICATION</scope>
</reference>
<organism evidence="5 6">
    <name type="scientific">Tetranychus urticae</name>
    <name type="common">Two-spotted spider mite</name>
    <dbReference type="NCBI Taxonomy" id="32264"/>
    <lineage>
        <taxon>Eukaryota</taxon>
        <taxon>Metazoa</taxon>
        <taxon>Ecdysozoa</taxon>
        <taxon>Arthropoda</taxon>
        <taxon>Chelicerata</taxon>
        <taxon>Arachnida</taxon>
        <taxon>Acari</taxon>
        <taxon>Acariformes</taxon>
        <taxon>Trombidiformes</taxon>
        <taxon>Prostigmata</taxon>
        <taxon>Eleutherengona</taxon>
        <taxon>Raphignathae</taxon>
        <taxon>Tetranychoidea</taxon>
        <taxon>Tetranychidae</taxon>
        <taxon>Tetranychus</taxon>
    </lineage>
</organism>
<dbReference type="OrthoDB" id="275996at2759"/>
<evidence type="ECO:0000259" key="4">
    <source>
        <dbReference type="Pfam" id="PF14648"/>
    </source>
</evidence>
<evidence type="ECO:0000313" key="6">
    <source>
        <dbReference type="Proteomes" id="UP000015104"/>
    </source>
</evidence>
<dbReference type="Proteomes" id="UP000015104">
    <property type="component" value="Unassembled WGS sequence"/>
</dbReference>
<feature type="region of interest" description="Disordered" evidence="2">
    <location>
        <begin position="359"/>
        <end position="382"/>
    </location>
</feature>